<dbReference type="EMBL" id="ML145107">
    <property type="protein sequence ID" value="TBU60116.1"/>
    <property type="molecule type" value="Genomic_DNA"/>
</dbReference>
<dbReference type="Pfam" id="PF00856">
    <property type="entry name" value="SET"/>
    <property type="match status" value="1"/>
</dbReference>
<evidence type="ECO:0000313" key="3">
    <source>
        <dbReference type="Proteomes" id="UP000292082"/>
    </source>
</evidence>
<dbReference type="SUPFAM" id="SSF82199">
    <property type="entry name" value="SET domain"/>
    <property type="match status" value="1"/>
</dbReference>
<dbReference type="Proteomes" id="UP000292082">
    <property type="component" value="Unassembled WGS sequence"/>
</dbReference>
<name>A0A4Q9PZU8_9APHY</name>
<evidence type="ECO:0000259" key="1">
    <source>
        <dbReference type="PROSITE" id="PS50280"/>
    </source>
</evidence>
<dbReference type="PROSITE" id="PS50280">
    <property type="entry name" value="SET"/>
    <property type="match status" value="1"/>
</dbReference>
<dbReference type="InterPro" id="IPR053185">
    <property type="entry name" value="SET_domain_protein"/>
</dbReference>
<feature type="domain" description="SET" evidence="1">
    <location>
        <begin position="4"/>
        <end position="149"/>
    </location>
</feature>
<dbReference type="Gene3D" id="1.25.40.10">
    <property type="entry name" value="Tetratricopeptide repeat domain"/>
    <property type="match status" value="1"/>
</dbReference>
<dbReference type="SMART" id="SM00317">
    <property type="entry name" value="SET"/>
    <property type="match status" value="1"/>
</dbReference>
<dbReference type="AlphaFoldDB" id="A0A4Q9PZU8"/>
<dbReference type="PANTHER" id="PTHR47332:SF4">
    <property type="entry name" value="SET DOMAIN-CONTAINING PROTEIN 5"/>
    <property type="match status" value="1"/>
</dbReference>
<dbReference type="InterPro" id="IPR011990">
    <property type="entry name" value="TPR-like_helical_dom_sf"/>
</dbReference>
<dbReference type="InterPro" id="IPR046341">
    <property type="entry name" value="SET_dom_sf"/>
</dbReference>
<proteinExistence type="predicted"/>
<sequence>MNDTPFSMQDIPGKGKGLIATRPIAQGELILAEKPLFFQSLRHSNATVLAALTSLSDADQRRYFSLANAWKGIHPPPIGIFITNALPCGENDAGKGVNAPKAGIFLDGSRFNSSCQPNVNNYWNEDLQKITFWATSDIASGEELCMCYGDTFKTREDRRRQLQSSFRFVCQCVACSKEGEALRASDERRAAIARLYDEIEASGNIPSLGVREVKMALRLLAEENLLERSVSFCIDAIQFCVSVSDIKNAKAWAKKALEVSILTTGPNSKEVKTMTALMEDVRQHRSFGLLPRAKLSGPET</sequence>
<organism evidence="2 3">
    <name type="scientific">Dichomitus squalens</name>
    <dbReference type="NCBI Taxonomy" id="114155"/>
    <lineage>
        <taxon>Eukaryota</taxon>
        <taxon>Fungi</taxon>
        <taxon>Dikarya</taxon>
        <taxon>Basidiomycota</taxon>
        <taxon>Agaricomycotina</taxon>
        <taxon>Agaricomycetes</taxon>
        <taxon>Polyporales</taxon>
        <taxon>Polyporaceae</taxon>
        <taxon>Dichomitus</taxon>
    </lineage>
</organism>
<dbReference type="PANTHER" id="PTHR47332">
    <property type="entry name" value="SET DOMAIN-CONTAINING PROTEIN 5"/>
    <property type="match status" value="1"/>
</dbReference>
<accession>A0A4Q9PZU8</accession>
<dbReference type="STRING" id="114155.A0A4Q9PZU8"/>
<keyword evidence="3" id="KW-1185">Reference proteome</keyword>
<protein>
    <submittedName>
        <fullName evidence="2">SET domain-containing protein</fullName>
    </submittedName>
</protein>
<dbReference type="CDD" id="cd20071">
    <property type="entry name" value="SET_SMYD"/>
    <property type="match status" value="1"/>
</dbReference>
<dbReference type="Gene3D" id="2.170.270.10">
    <property type="entry name" value="SET domain"/>
    <property type="match status" value="1"/>
</dbReference>
<reference evidence="2 3" key="1">
    <citation type="submission" date="2019-01" db="EMBL/GenBank/DDBJ databases">
        <title>Draft genome sequences of three monokaryotic isolates of the white-rot basidiomycete fungus Dichomitus squalens.</title>
        <authorList>
            <consortium name="DOE Joint Genome Institute"/>
            <person name="Lopez S.C."/>
            <person name="Andreopoulos B."/>
            <person name="Pangilinan J."/>
            <person name="Lipzen A."/>
            <person name="Riley R."/>
            <person name="Ahrendt S."/>
            <person name="Ng V."/>
            <person name="Barry K."/>
            <person name="Daum C."/>
            <person name="Grigoriev I.V."/>
            <person name="Hilden K.S."/>
            <person name="Makela M.R."/>
            <person name="de Vries R.P."/>
        </authorList>
    </citation>
    <scope>NUCLEOTIDE SEQUENCE [LARGE SCALE GENOMIC DNA]</scope>
    <source>
        <strain evidence="2 3">CBS 464.89</strain>
    </source>
</reference>
<gene>
    <name evidence="2" type="ORF">BD310DRAFT_923365</name>
</gene>
<dbReference type="InterPro" id="IPR001214">
    <property type="entry name" value="SET_dom"/>
</dbReference>
<evidence type="ECO:0000313" key="2">
    <source>
        <dbReference type="EMBL" id="TBU60116.1"/>
    </source>
</evidence>